<organism evidence="1 2">
    <name type="scientific">Roseateles hydrophilus</name>
    <dbReference type="NCBI Taxonomy" id="2975054"/>
    <lineage>
        <taxon>Bacteria</taxon>
        <taxon>Pseudomonadati</taxon>
        <taxon>Pseudomonadota</taxon>
        <taxon>Betaproteobacteria</taxon>
        <taxon>Burkholderiales</taxon>
        <taxon>Sphaerotilaceae</taxon>
        <taxon>Roseateles</taxon>
    </lineage>
</organism>
<keyword evidence="2" id="KW-1185">Reference proteome</keyword>
<evidence type="ECO:0000313" key="2">
    <source>
        <dbReference type="Proteomes" id="UP001076464"/>
    </source>
</evidence>
<comment type="caution">
    <text evidence="1">The sequence shown here is derived from an EMBL/GenBank/DDBJ whole genome shotgun (WGS) entry which is preliminary data.</text>
</comment>
<name>A0ACC6CAG0_9BURK</name>
<dbReference type="Proteomes" id="UP001076464">
    <property type="component" value="Unassembled WGS sequence"/>
</dbReference>
<gene>
    <name evidence="1" type="ORF">NYO99_10660</name>
</gene>
<proteinExistence type="predicted"/>
<evidence type="ECO:0000313" key="1">
    <source>
        <dbReference type="EMBL" id="MCY4745431.1"/>
    </source>
</evidence>
<accession>A0ACC6CAG0</accession>
<reference evidence="1" key="1">
    <citation type="submission" date="2022-08" db="EMBL/GenBank/DDBJ databases">
        <title>Genome sequencing of Pelomonas sp. UHG3.</title>
        <authorList>
            <person name="So Y."/>
        </authorList>
    </citation>
    <scope>NUCLEOTIDE SEQUENCE</scope>
    <source>
        <strain evidence="1">UHG3</strain>
    </source>
</reference>
<dbReference type="EMBL" id="JAPPUY010000002">
    <property type="protein sequence ID" value="MCY4745431.1"/>
    <property type="molecule type" value="Genomic_DNA"/>
</dbReference>
<sequence>MCLGALGAGPAWLGSARAGGLGDGATTITLIGDSTVARWPSEHCAMMGWGRKLAEMAPPGITVRNRAWPGRSSSEFLAREWPSVRASLPRGGIVLMQFGHVDAIRGASPEASYRPSLQRLAEEALARGARPWLCTPVASWRFAGASWVYEFERFADQMQALARVMQLPLLPLGQLMGAEIERLGPQRAQALFMLAHDGQDRIHLTAAGATLAAGLVWRALQTARR</sequence>
<protein>
    <submittedName>
        <fullName evidence="1">GDSL-type esterase/lipase family protein</fullName>
    </submittedName>
</protein>